<dbReference type="AlphaFoldDB" id="A0AAD4HUG5"/>
<protein>
    <recommendedName>
        <fullName evidence="1">Heterokaryon incompatibility domain-containing protein</fullName>
    </recommendedName>
</protein>
<feature type="domain" description="Heterokaryon incompatibility" evidence="1">
    <location>
        <begin position="135"/>
        <end position="195"/>
    </location>
</feature>
<name>A0AAD4HUG5_9PEZI</name>
<evidence type="ECO:0000259" key="1">
    <source>
        <dbReference type="Pfam" id="PF06985"/>
    </source>
</evidence>
<dbReference type="Proteomes" id="UP001197093">
    <property type="component" value="Unassembled WGS sequence"/>
</dbReference>
<gene>
    <name evidence="2" type="ORF">NEMBOFW57_010666</name>
</gene>
<proteinExistence type="predicted"/>
<dbReference type="PANTHER" id="PTHR33112:SF8">
    <property type="entry name" value="HETEROKARYON INCOMPATIBILITY DOMAIN-CONTAINING PROTEIN"/>
    <property type="match status" value="1"/>
</dbReference>
<dbReference type="EMBL" id="JAHCVI010000006">
    <property type="protein sequence ID" value="KAG7284297.1"/>
    <property type="molecule type" value="Genomic_DNA"/>
</dbReference>
<dbReference type="Pfam" id="PF06985">
    <property type="entry name" value="HET"/>
    <property type="match status" value="1"/>
</dbReference>
<evidence type="ECO:0000313" key="3">
    <source>
        <dbReference type="Proteomes" id="UP001197093"/>
    </source>
</evidence>
<dbReference type="PANTHER" id="PTHR33112">
    <property type="entry name" value="DOMAIN PROTEIN, PUTATIVE-RELATED"/>
    <property type="match status" value="1"/>
</dbReference>
<organism evidence="2 3">
    <name type="scientific">Staphylotrichum longicolle</name>
    <dbReference type="NCBI Taxonomy" id="669026"/>
    <lineage>
        <taxon>Eukaryota</taxon>
        <taxon>Fungi</taxon>
        <taxon>Dikarya</taxon>
        <taxon>Ascomycota</taxon>
        <taxon>Pezizomycotina</taxon>
        <taxon>Sordariomycetes</taxon>
        <taxon>Sordariomycetidae</taxon>
        <taxon>Sordariales</taxon>
        <taxon>Chaetomiaceae</taxon>
        <taxon>Staphylotrichum</taxon>
    </lineage>
</organism>
<sequence length="466" mass="51586">MSSGSQNPGPCPSGIQPKAWEAWGLLNKCNLCHGCRGMLGLTPDLQRRRDEGGRFETELAELETAALDALGCPFCRAAYRAFNHFNGKMSQEVQVEFSVGYSNWRNVNVHWYVEIPPEVMADPGQWGPDGTFCITIEQAVEVCVCLGIEYLWVDALCIIQDNTADWEREAKKMATVYTMATVTIIAASSTSSYTETKAGTLNLRPRAVNRWYGVVQNFNQRNFTVATDKLPAFSGVVKKLAPEMAAGAGKRSLYIAGLWRHLMLPGEDLLWYRYAGAPAHCYQDYVAPSFSWASVGTRIVFSNVDINIGSWLSELVNADRKLAPNSDEFGKVLQAFLTLRSPLISCTIRKLPNQNPELELSPGQKLMLQSYRLDCAVSQVTLQTGKATVQRSASSGSSFSDTDAHILLLQTQESRLLNCHMLRGLLLGQLATSGEFQRLGLVRLQGSAEDVMKLKLEQQKQLVTIV</sequence>
<comment type="caution">
    <text evidence="2">The sequence shown here is derived from an EMBL/GenBank/DDBJ whole genome shotgun (WGS) entry which is preliminary data.</text>
</comment>
<dbReference type="InterPro" id="IPR010730">
    <property type="entry name" value="HET"/>
</dbReference>
<reference evidence="2" key="1">
    <citation type="submission" date="2023-02" db="EMBL/GenBank/DDBJ databases">
        <authorList>
            <person name="Palmer J.M."/>
        </authorList>
    </citation>
    <scope>NUCLEOTIDE SEQUENCE</scope>
    <source>
        <strain evidence="2">FW57</strain>
    </source>
</reference>
<keyword evidence="3" id="KW-1185">Reference proteome</keyword>
<accession>A0AAD4HUG5</accession>
<evidence type="ECO:0000313" key="2">
    <source>
        <dbReference type="EMBL" id="KAG7284297.1"/>
    </source>
</evidence>